<sequence length="439" mass="46556">MTGIDEMDGVRRLLAEPPEPSPEASAKAFAKLADEMSGGRSRTSRAGRPWFARPLGLGAGLVAAGAAAAVAIAVTGPGTSGSPGARGTATPPEKVDLNKQAVLAAAAKAALMPTGKYWYTDQVSGQSYIVRPKTGAYAVVGAHSEFFQWSGARKGMGEAFFGRDIPARPLTPKDEALWRRAGSPSAFRVWSNDHYYTYDRHVSKWDADRPDAQGGGRWLGDGDAGLTVDDLQNLPTDPASLTARFLKGASGPDPRRIERTLAQKQREPVPADPNARAARAAAIQSLQNDLEKAEQAQREDPHGSRAKVMDAEEVMMELPLPPAVRAGLMRALAAQPGVRAIGPVTDPLGRKGTALAAADTTTEVTGEFGAPAAEQGSYTSHEEIMFDPATGELLGSRDVLDRPGGAYRSQPPGFVINYWLVRSSGWTDAKPKPPAKLPF</sequence>
<evidence type="ECO:0000313" key="4">
    <source>
        <dbReference type="Proteomes" id="UP000462055"/>
    </source>
</evidence>
<keyword evidence="4" id="KW-1185">Reference proteome</keyword>
<feature type="compositionally biased region" description="Basic and acidic residues" evidence="1">
    <location>
        <begin position="289"/>
        <end position="305"/>
    </location>
</feature>
<organism evidence="3 4">
    <name type="scientific">Actinomadura physcomitrii</name>
    <dbReference type="NCBI Taxonomy" id="2650748"/>
    <lineage>
        <taxon>Bacteria</taxon>
        <taxon>Bacillati</taxon>
        <taxon>Actinomycetota</taxon>
        <taxon>Actinomycetes</taxon>
        <taxon>Streptosporangiales</taxon>
        <taxon>Thermomonosporaceae</taxon>
        <taxon>Actinomadura</taxon>
    </lineage>
</organism>
<evidence type="ECO:0000256" key="1">
    <source>
        <dbReference type="SAM" id="MobiDB-lite"/>
    </source>
</evidence>
<gene>
    <name evidence="3" type="ORF">F8568_001090</name>
</gene>
<evidence type="ECO:0008006" key="5">
    <source>
        <dbReference type="Google" id="ProtNLM"/>
    </source>
</evidence>
<evidence type="ECO:0000313" key="3">
    <source>
        <dbReference type="EMBL" id="MVZ99002.1"/>
    </source>
</evidence>
<feature type="region of interest" description="Disordered" evidence="1">
    <location>
        <begin position="286"/>
        <end position="305"/>
    </location>
</feature>
<proteinExistence type="predicted"/>
<protein>
    <recommendedName>
        <fullName evidence="5">CU044_5270 family protein</fullName>
    </recommendedName>
</protein>
<dbReference type="Proteomes" id="UP000462055">
    <property type="component" value="Unassembled WGS sequence"/>
</dbReference>
<evidence type="ECO:0000256" key="2">
    <source>
        <dbReference type="SAM" id="Phobius"/>
    </source>
</evidence>
<name>A0A6I4LZV7_9ACTN</name>
<accession>A0A6I4LZV7</accession>
<dbReference type="EMBL" id="WBMS02000001">
    <property type="protein sequence ID" value="MVZ99002.1"/>
    <property type="molecule type" value="Genomic_DNA"/>
</dbReference>
<dbReference type="RefSeq" id="WP_151590204.1">
    <property type="nucleotide sequence ID" value="NZ_WBMS02000001.1"/>
</dbReference>
<keyword evidence="2" id="KW-1133">Transmembrane helix</keyword>
<reference evidence="3" key="1">
    <citation type="submission" date="2019-12" db="EMBL/GenBank/DDBJ databases">
        <title>Actinomadura physcomitrii sp. nov., a novel actinomycete isolated from moss [Physcomitrium sphaericum (Ludw) Fuernr].</title>
        <authorList>
            <person name="Zhuang X."/>
        </authorList>
    </citation>
    <scope>NUCLEOTIDE SEQUENCE [LARGE SCALE GENOMIC DNA]</scope>
    <source>
        <strain evidence="3">LD22</strain>
    </source>
</reference>
<feature type="transmembrane region" description="Helical" evidence="2">
    <location>
        <begin position="50"/>
        <end position="74"/>
    </location>
</feature>
<dbReference type="AlphaFoldDB" id="A0A6I4LZV7"/>
<keyword evidence="2" id="KW-0812">Transmembrane</keyword>
<feature type="region of interest" description="Disordered" evidence="1">
    <location>
        <begin position="1"/>
        <end position="27"/>
    </location>
</feature>
<comment type="caution">
    <text evidence="3">The sequence shown here is derived from an EMBL/GenBank/DDBJ whole genome shotgun (WGS) entry which is preliminary data.</text>
</comment>
<keyword evidence="2" id="KW-0472">Membrane</keyword>